<evidence type="ECO:0000259" key="4">
    <source>
        <dbReference type="PROSITE" id="PS50181"/>
    </source>
</evidence>
<dbReference type="PROSITE" id="PS50181">
    <property type="entry name" value="FBOX"/>
    <property type="match status" value="1"/>
</dbReference>
<comment type="caution">
    <text evidence="5">The sequence shown here is derived from an EMBL/GenBank/DDBJ whole genome shotgun (WGS) entry which is preliminary data.</text>
</comment>
<accession>A0A835WBT4</accession>
<dbReference type="Gene3D" id="1.20.1280.50">
    <property type="match status" value="1"/>
</dbReference>
<comment type="pathway">
    <text evidence="1">Protein modification; protein ubiquitination.</text>
</comment>
<dbReference type="InterPro" id="IPR052121">
    <property type="entry name" value="F-box_SCF_Substrate_Recog"/>
</dbReference>
<reference evidence="5" key="1">
    <citation type="journal article" date="2020" name="bioRxiv">
        <title>Comparative genomics of Chlamydomonas.</title>
        <authorList>
            <person name="Craig R.J."/>
            <person name="Hasan A.R."/>
            <person name="Ness R.W."/>
            <person name="Keightley P.D."/>
        </authorList>
    </citation>
    <scope>NUCLEOTIDE SEQUENCE</scope>
    <source>
        <strain evidence="5">SAG 7.73</strain>
    </source>
</reference>
<keyword evidence="2" id="KW-0833">Ubl conjugation pathway</keyword>
<dbReference type="OrthoDB" id="541282at2759"/>
<sequence>MDDFGDELEQAFTDWDAEQDAGQDDLEANKCNNDDSEANALDAAAPGGLPTRQAPAQPADDPAPSGGPGGAPRGLHLLQLPREMLLRVLSLLPATGLTAAACACRLLADLGSEDLVWRRLYLCRWGKPEQHVRATGKQWKRTYLDADAEEWAATRRQHQDFDLVPLPSPAPAAAAAAAGGAGAAGAPSRAAGRCRAAAAGGVGVAAPTPTATFARAAPSGATTGAAAAATAAGSCGGVGLGAMFLDMLRAKRDTAPDRRLLDAQLGADPGDIAARVGRGGAGRQGRWRRGGAHVASRTRARGPAAAAAAARRRRRRRRAPTSATAGRAALTFTRVNPGEEPPVYACEQSGWVHVCGDACTEGVVDARSELLVCPVSGQTTDRLVHECEEDDGEGGRCGAGGGGGEEDGAGLGITAGFGRYFTAGYECENAQQLNRLLGYKAL</sequence>
<dbReference type="AlphaFoldDB" id="A0A835WBT4"/>
<evidence type="ECO:0000313" key="6">
    <source>
        <dbReference type="Proteomes" id="UP000650467"/>
    </source>
</evidence>
<dbReference type="Pfam" id="PF12937">
    <property type="entry name" value="F-box-like"/>
    <property type="match status" value="1"/>
</dbReference>
<dbReference type="PANTHER" id="PTHR46550:SF1">
    <property type="entry name" value="F-BOX PROTEIN 3"/>
    <property type="match status" value="1"/>
</dbReference>
<proteinExistence type="predicted"/>
<name>A0A835WBT4_CHLIN</name>
<keyword evidence="6" id="KW-1185">Reference proteome</keyword>
<dbReference type="InterPro" id="IPR001810">
    <property type="entry name" value="F-box_dom"/>
</dbReference>
<evidence type="ECO:0000256" key="1">
    <source>
        <dbReference type="ARBA" id="ARBA00004906"/>
    </source>
</evidence>
<feature type="compositionally biased region" description="Low complexity" evidence="3">
    <location>
        <begin position="52"/>
        <end position="64"/>
    </location>
</feature>
<organism evidence="5 6">
    <name type="scientific">Chlamydomonas incerta</name>
    <dbReference type="NCBI Taxonomy" id="51695"/>
    <lineage>
        <taxon>Eukaryota</taxon>
        <taxon>Viridiplantae</taxon>
        <taxon>Chlorophyta</taxon>
        <taxon>core chlorophytes</taxon>
        <taxon>Chlorophyceae</taxon>
        <taxon>CS clade</taxon>
        <taxon>Chlamydomonadales</taxon>
        <taxon>Chlamydomonadaceae</taxon>
        <taxon>Chlamydomonas</taxon>
    </lineage>
</organism>
<evidence type="ECO:0000313" key="5">
    <source>
        <dbReference type="EMBL" id="KAG2444520.1"/>
    </source>
</evidence>
<protein>
    <recommendedName>
        <fullName evidence="4">F-box domain-containing protein</fullName>
    </recommendedName>
</protein>
<feature type="compositionally biased region" description="Acidic residues" evidence="3">
    <location>
        <begin position="1"/>
        <end position="26"/>
    </location>
</feature>
<evidence type="ECO:0000256" key="2">
    <source>
        <dbReference type="ARBA" id="ARBA00022786"/>
    </source>
</evidence>
<gene>
    <name evidence="5" type="ORF">HXX76_001267</name>
</gene>
<feature type="region of interest" description="Disordered" evidence="3">
    <location>
        <begin position="1"/>
        <end position="75"/>
    </location>
</feature>
<feature type="domain" description="F-box" evidence="4">
    <location>
        <begin position="74"/>
        <end position="120"/>
    </location>
</feature>
<dbReference type="Proteomes" id="UP000650467">
    <property type="component" value="Unassembled WGS sequence"/>
</dbReference>
<dbReference type="GO" id="GO:0005737">
    <property type="term" value="C:cytoplasm"/>
    <property type="evidence" value="ECO:0007669"/>
    <property type="project" value="TreeGrafter"/>
</dbReference>
<dbReference type="EMBL" id="JAEHOC010000002">
    <property type="protein sequence ID" value="KAG2444520.1"/>
    <property type="molecule type" value="Genomic_DNA"/>
</dbReference>
<dbReference type="PANTHER" id="PTHR46550">
    <property type="entry name" value="F-BOX ONLY PROTEIN 3"/>
    <property type="match status" value="1"/>
</dbReference>
<dbReference type="SUPFAM" id="SSF81383">
    <property type="entry name" value="F-box domain"/>
    <property type="match status" value="1"/>
</dbReference>
<dbReference type="InterPro" id="IPR036047">
    <property type="entry name" value="F-box-like_dom_sf"/>
</dbReference>
<evidence type="ECO:0000256" key="3">
    <source>
        <dbReference type="SAM" id="MobiDB-lite"/>
    </source>
</evidence>